<organism evidence="1 2">
    <name type="scientific">Pseudoalteromonas xiamenensis</name>
    <dbReference type="NCBI Taxonomy" id="882626"/>
    <lineage>
        <taxon>Bacteria</taxon>
        <taxon>Pseudomonadati</taxon>
        <taxon>Pseudomonadota</taxon>
        <taxon>Gammaproteobacteria</taxon>
        <taxon>Alteromonadales</taxon>
        <taxon>Pseudoalteromonadaceae</taxon>
        <taxon>Pseudoalteromonas</taxon>
    </lineage>
</organism>
<keyword evidence="1" id="KW-0614">Plasmid</keyword>
<proteinExistence type="predicted"/>
<dbReference type="AlphaFoldDB" id="A0A975DJH4"/>
<evidence type="ECO:0000313" key="2">
    <source>
        <dbReference type="Proteomes" id="UP000664904"/>
    </source>
</evidence>
<geneLocation type="plasmid" evidence="1 2">
    <name>unnamed4</name>
</geneLocation>
<dbReference type="RefSeq" id="WP_208844607.1">
    <property type="nucleotide sequence ID" value="NZ_CP072134.1"/>
</dbReference>
<name>A0A975DJH4_9GAMM</name>
<protein>
    <submittedName>
        <fullName evidence="1">Uncharacterized protein</fullName>
    </submittedName>
</protein>
<dbReference type="EMBL" id="CP072134">
    <property type="protein sequence ID" value="QTH72988.1"/>
    <property type="molecule type" value="Genomic_DNA"/>
</dbReference>
<dbReference type="Proteomes" id="UP000664904">
    <property type="component" value="Plasmid unnamed4"/>
</dbReference>
<keyword evidence="2" id="KW-1185">Reference proteome</keyword>
<reference evidence="1" key="1">
    <citation type="submission" date="2021-03" db="EMBL/GenBank/DDBJ databases">
        <title>Complete Genome of Pseudoalteromonas xiamenensis STKMTI.2, a new potential marine bacterium producing anti-Vibrio compounds.</title>
        <authorList>
            <person name="Handayani D.P."/>
            <person name="Isnansetyo A."/>
            <person name="Istiqomah I."/>
            <person name="Jumina J."/>
        </authorList>
    </citation>
    <scope>NUCLEOTIDE SEQUENCE</scope>
    <source>
        <strain evidence="1">STKMTI.2</strain>
        <plasmid evidence="1">unnamed4</plasmid>
    </source>
</reference>
<sequence>MQIGQYKSIQQIYETQSKHYKASPLPESPKKNESFVVQLSVNAQQRYSEVKTIANNFDPNSITDQEMVDMSFQLYQAGEIDFGQHAILSRHACVNRGDLTQAVYGDRRGQSDNVPRDYIKHFESIIAFEESVGHPKHETDGLRVILDKLKGLTELRESSP</sequence>
<gene>
    <name evidence="1" type="ORF">J5O05_17680</name>
</gene>
<evidence type="ECO:0000313" key="1">
    <source>
        <dbReference type="EMBL" id="QTH72988.1"/>
    </source>
</evidence>
<accession>A0A975DJH4</accession>
<dbReference type="KEGG" id="pxi:J5O05_17680"/>